<feature type="transmembrane region" description="Helical" evidence="7">
    <location>
        <begin position="66"/>
        <end position="89"/>
    </location>
</feature>
<organism evidence="9 10">
    <name type="scientific">candidate division KSB3 bacterium</name>
    <dbReference type="NCBI Taxonomy" id="2044937"/>
    <lineage>
        <taxon>Bacteria</taxon>
        <taxon>candidate division KSB3</taxon>
    </lineage>
</organism>
<comment type="subcellular location">
    <subcellularLocation>
        <location evidence="1 7">Cell membrane</location>
        <topology evidence="1 7">Multi-pass membrane protein</topology>
    </subcellularLocation>
</comment>
<evidence type="ECO:0000256" key="2">
    <source>
        <dbReference type="ARBA" id="ARBA00022448"/>
    </source>
</evidence>
<dbReference type="PANTHER" id="PTHR43005:SF1">
    <property type="entry name" value="SPERMIDINE_PUTRESCINE TRANSPORT SYSTEM PERMEASE PROTEIN"/>
    <property type="match status" value="1"/>
</dbReference>
<dbReference type="CDD" id="cd06261">
    <property type="entry name" value="TM_PBP2"/>
    <property type="match status" value="1"/>
</dbReference>
<dbReference type="GO" id="GO:0055085">
    <property type="term" value="P:transmembrane transport"/>
    <property type="evidence" value="ECO:0007669"/>
    <property type="project" value="InterPro"/>
</dbReference>
<accession>A0A2G6E6R3</accession>
<dbReference type="SUPFAM" id="SSF161098">
    <property type="entry name" value="MetI-like"/>
    <property type="match status" value="1"/>
</dbReference>
<dbReference type="AlphaFoldDB" id="A0A2G6E6R3"/>
<feature type="transmembrane region" description="Helical" evidence="7">
    <location>
        <begin position="254"/>
        <end position="276"/>
    </location>
</feature>
<keyword evidence="5 7" id="KW-1133">Transmembrane helix</keyword>
<evidence type="ECO:0000313" key="10">
    <source>
        <dbReference type="Proteomes" id="UP000229740"/>
    </source>
</evidence>
<evidence type="ECO:0000256" key="6">
    <source>
        <dbReference type="ARBA" id="ARBA00023136"/>
    </source>
</evidence>
<keyword evidence="3" id="KW-1003">Cell membrane</keyword>
<comment type="similarity">
    <text evidence="7">Belongs to the binding-protein-dependent transport system permease family.</text>
</comment>
<dbReference type="Proteomes" id="UP000229740">
    <property type="component" value="Unassembled WGS sequence"/>
</dbReference>
<dbReference type="InterPro" id="IPR035906">
    <property type="entry name" value="MetI-like_sf"/>
</dbReference>
<keyword evidence="2 7" id="KW-0813">Transport</keyword>
<keyword evidence="4 7" id="KW-0812">Transmembrane</keyword>
<keyword evidence="6 7" id="KW-0472">Membrane</keyword>
<evidence type="ECO:0000313" key="9">
    <source>
        <dbReference type="EMBL" id="PID57637.1"/>
    </source>
</evidence>
<dbReference type="PANTHER" id="PTHR43005">
    <property type="entry name" value="BLR7065 PROTEIN"/>
    <property type="match status" value="1"/>
</dbReference>
<name>A0A2G6E6R3_9BACT</name>
<evidence type="ECO:0000256" key="7">
    <source>
        <dbReference type="RuleBase" id="RU363032"/>
    </source>
</evidence>
<feature type="transmembrane region" description="Helical" evidence="7">
    <location>
        <begin position="101"/>
        <end position="123"/>
    </location>
</feature>
<gene>
    <name evidence="9" type="ORF">CSB45_07040</name>
</gene>
<dbReference type="Pfam" id="PF00528">
    <property type="entry name" value="BPD_transp_1"/>
    <property type="match status" value="1"/>
</dbReference>
<dbReference type="EMBL" id="PDPS01000026">
    <property type="protein sequence ID" value="PID57637.1"/>
    <property type="molecule type" value="Genomic_DNA"/>
</dbReference>
<feature type="transmembrane region" description="Helical" evidence="7">
    <location>
        <begin position="147"/>
        <end position="173"/>
    </location>
</feature>
<feature type="transmembrane region" description="Helical" evidence="7">
    <location>
        <begin position="9"/>
        <end position="28"/>
    </location>
</feature>
<evidence type="ECO:0000256" key="4">
    <source>
        <dbReference type="ARBA" id="ARBA00022692"/>
    </source>
</evidence>
<reference evidence="9 10" key="1">
    <citation type="submission" date="2017-10" db="EMBL/GenBank/DDBJ databases">
        <title>Novel microbial diversity and functional potential in the marine mammal oral microbiome.</title>
        <authorList>
            <person name="Dudek N.K."/>
            <person name="Sun C.L."/>
            <person name="Burstein D."/>
            <person name="Kantor R.S."/>
            <person name="Aliaga Goltsman D.S."/>
            <person name="Bik E.M."/>
            <person name="Thomas B.C."/>
            <person name="Banfield J.F."/>
            <person name="Relman D.A."/>
        </authorList>
    </citation>
    <scope>NUCLEOTIDE SEQUENCE [LARGE SCALE GENOMIC DNA]</scope>
    <source>
        <strain evidence="9">DOLZORAL124_49_17</strain>
    </source>
</reference>
<dbReference type="GO" id="GO:0005886">
    <property type="term" value="C:plasma membrane"/>
    <property type="evidence" value="ECO:0007669"/>
    <property type="project" value="UniProtKB-SubCell"/>
</dbReference>
<dbReference type="PROSITE" id="PS50928">
    <property type="entry name" value="ABC_TM1"/>
    <property type="match status" value="1"/>
</dbReference>
<evidence type="ECO:0000259" key="8">
    <source>
        <dbReference type="PROSITE" id="PS50928"/>
    </source>
</evidence>
<sequence>MTQKDIKFLFLLPASTWVLLFTVFPFLYGVRTSFYKIQIGRSDKFVWFKNFTRFFTDYKIHNTVRITLVFILITVTLEIVLGLLMALLFNQKVKGLKAYRTILLMPLFATPVAIGFLFLTIFYEEGGPINSFLTPLGLKVPWLSDPIWSFISVVLVEIWQWTPFCFLVILAGLQSLPEEIYQAASLDYKPGWQLFRRITLPMLQPVLIIVLLLRLIEACKIFDIPSRLTRGGPGTSTMVYSLYTYLTGMKYFDLGYAAVQGFILLIVMMIIVTFFFKRMREIYE</sequence>
<dbReference type="InterPro" id="IPR000515">
    <property type="entry name" value="MetI-like"/>
</dbReference>
<evidence type="ECO:0000256" key="1">
    <source>
        <dbReference type="ARBA" id="ARBA00004651"/>
    </source>
</evidence>
<evidence type="ECO:0000256" key="5">
    <source>
        <dbReference type="ARBA" id="ARBA00022989"/>
    </source>
</evidence>
<feature type="domain" description="ABC transmembrane type-1" evidence="8">
    <location>
        <begin position="64"/>
        <end position="275"/>
    </location>
</feature>
<evidence type="ECO:0000256" key="3">
    <source>
        <dbReference type="ARBA" id="ARBA00022475"/>
    </source>
</evidence>
<feature type="transmembrane region" description="Helical" evidence="7">
    <location>
        <begin position="194"/>
        <end position="216"/>
    </location>
</feature>
<protein>
    <submittedName>
        <fullName evidence="9">ABC transporter permease</fullName>
    </submittedName>
</protein>
<comment type="caution">
    <text evidence="9">The sequence shown here is derived from an EMBL/GenBank/DDBJ whole genome shotgun (WGS) entry which is preliminary data.</text>
</comment>
<dbReference type="Gene3D" id="1.10.3720.10">
    <property type="entry name" value="MetI-like"/>
    <property type="match status" value="1"/>
</dbReference>
<proteinExistence type="inferred from homology"/>